<dbReference type="GO" id="GO:0016616">
    <property type="term" value="F:oxidoreductase activity, acting on the CH-OH group of donors, NAD or NADP as acceptor"/>
    <property type="evidence" value="ECO:0007669"/>
    <property type="project" value="TreeGrafter"/>
</dbReference>
<dbReference type="PROSITE" id="PS00061">
    <property type="entry name" value="ADH_SHORT"/>
    <property type="match status" value="1"/>
</dbReference>
<dbReference type="EMBL" id="VSSQ01050146">
    <property type="protein sequence ID" value="MPN04217.1"/>
    <property type="molecule type" value="Genomic_DNA"/>
</dbReference>
<dbReference type="InterPro" id="IPR020904">
    <property type="entry name" value="Sc_DH/Rdtase_CS"/>
</dbReference>
<dbReference type="EC" id="1.1.1.-" evidence="3"/>
<protein>
    <submittedName>
        <fullName evidence="3">Gluconate 5-dehydrogenase</fullName>
        <ecNumber evidence="3">1.1.1.-</ecNumber>
    </submittedName>
</protein>
<dbReference type="PANTHER" id="PTHR42760:SF115">
    <property type="entry name" value="3-OXOACYL-[ACYL-CARRIER-PROTEIN] REDUCTASE FABG"/>
    <property type="match status" value="1"/>
</dbReference>
<dbReference type="PRINTS" id="PR00081">
    <property type="entry name" value="GDHRDH"/>
</dbReference>
<accession>A0A645EQV2</accession>
<keyword evidence="2 3" id="KW-0560">Oxidoreductase</keyword>
<dbReference type="Gene3D" id="3.40.50.720">
    <property type="entry name" value="NAD(P)-binding Rossmann-like Domain"/>
    <property type="match status" value="1"/>
</dbReference>
<reference evidence="3" key="1">
    <citation type="submission" date="2019-08" db="EMBL/GenBank/DDBJ databases">
        <authorList>
            <person name="Kucharzyk K."/>
            <person name="Murdoch R.W."/>
            <person name="Higgins S."/>
            <person name="Loffler F."/>
        </authorList>
    </citation>
    <scope>NUCLEOTIDE SEQUENCE</scope>
</reference>
<evidence type="ECO:0000256" key="1">
    <source>
        <dbReference type="ARBA" id="ARBA00006484"/>
    </source>
</evidence>
<gene>
    <name evidence="3" type="primary">gno_10</name>
    <name evidence="3" type="ORF">SDC9_151453</name>
</gene>
<sequence>MGLECRVEDREAVFAMMDKVESVLGTPTLLLNNAGICENGNSEDFPEELWRRIIDVNLNGAFFVMQAFGRKLLLHGQPGSIVSTTSMNTQISCIPQHEAAYNASKAGLLQLCRSLAVEWGSRNIRVNCISPGYIMTEMTKRIGDPEMIRSWIKSSPIGRLGEESDLGGAVVYLLSDAAQFTTGCELMIDGAFTLI</sequence>
<dbReference type="PRINTS" id="PR00080">
    <property type="entry name" value="SDRFAMILY"/>
</dbReference>
<proteinExistence type="inferred from homology"/>
<comment type="similarity">
    <text evidence="1">Belongs to the short-chain dehydrogenases/reductases (SDR) family.</text>
</comment>
<name>A0A645EQV2_9ZZZZ</name>
<dbReference type="Pfam" id="PF13561">
    <property type="entry name" value="adh_short_C2"/>
    <property type="match status" value="1"/>
</dbReference>
<organism evidence="3">
    <name type="scientific">bioreactor metagenome</name>
    <dbReference type="NCBI Taxonomy" id="1076179"/>
    <lineage>
        <taxon>unclassified sequences</taxon>
        <taxon>metagenomes</taxon>
        <taxon>ecological metagenomes</taxon>
    </lineage>
</organism>
<dbReference type="InterPro" id="IPR002347">
    <property type="entry name" value="SDR_fam"/>
</dbReference>
<evidence type="ECO:0000256" key="2">
    <source>
        <dbReference type="ARBA" id="ARBA00023002"/>
    </source>
</evidence>
<dbReference type="SUPFAM" id="SSF51735">
    <property type="entry name" value="NAD(P)-binding Rossmann-fold domains"/>
    <property type="match status" value="1"/>
</dbReference>
<evidence type="ECO:0000313" key="3">
    <source>
        <dbReference type="EMBL" id="MPN04217.1"/>
    </source>
</evidence>
<comment type="caution">
    <text evidence="3">The sequence shown here is derived from an EMBL/GenBank/DDBJ whole genome shotgun (WGS) entry which is preliminary data.</text>
</comment>
<dbReference type="AlphaFoldDB" id="A0A645EQV2"/>
<dbReference type="PANTHER" id="PTHR42760">
    <property type="entry name" value="SHORT-CHAIN DEHYDROGENASES/REDUCTASES FAMILY MEMBER"/>
    <property type="match status" value="1"/>
</dbReference>
<dbReference type="InterPro" id="IPR036291">
    <property type="entry name" value="NAD(P)-bd_dom_sf"/>
</dbReference>